<evidence type="ECO:0000256" key="2">
    <source>
        <dbReference type="ARBA" id="ARBA00022695"/>
    </source>
</evidence>
<evidence type="ECO:0000256" key="3">
    <source>
        <dbReference type="ARBA" id="ARBA00022722"/>
    </source>
</evidence>
<dbReference type="PROSITE" id="PS50994">
    <property type="entry name" value="INTEGRASE"/>
    <property type="match status" value="1"/>
</dbReference>
<keyword evidence="4" id="KW-0255">Endonuclease</keyword>
<dbReference type="InterPro" id="IPR000477">
    <property type="entry name" value="RT_dom"/>
</dbReference>
<name>A0ABQ5K3U0_9EUKA</name>
<dbReference type="EMBL" id="BQXS01012623">
    <property type="protein sequence ID" value="GKT25927.1"/>
    <property type="molecule type" value="Genomic_DNA"/>
</dbReference>
<dbReference type="InterPro" id="IPR036397">
    <property type="entry name" value="RNaseH_sf"/>
</dbReference>
<keyword evidence="7" id="KW-0175">Coiled coil</keyword>
<dbReference type="InterPro" id="IPR023780">
    <property type="entry name" value="Chromo_domain"/>
</dbReference>
<dbReference type="PANTHER" id="PTHR37984">
    <property type="entry name" value="PROTEIN CBG26694"/>
    <property type="match status" value="1"/>
</dbReference>
<proteinExistence type="predicted"/>
<dbReference type="InterPro" id="IPR001584">
    <property type="entry name" value="Integrase_cat-core"/>
</dbReference>
<dbReference type="PROSITE" id="PS50013">
    <property type="entry name" value="CHROMO_2"/>
    <property type="match status" value="1"/>
</dbReference>
<evidence type="ECO:0000313" key="10">
    <source>
        <dbReference type="EMBL" id="GKT25927.1"/>
    </source>
</evidence>
<accession>A0ABQ5K3U0</accession>
<dbReference type="InterPro" id="IPR000953">
    <property type="entry name" value="Chromo/chromo_shadow_dom"/>
</dbReference>
<protein>
    <submittedName>
        <fullName evidence="10">DDE-type integrase/transposase/recombinase</fullName>
    </submittedName>
</protein>
<dbReference type="SUPFAM" id="SSF54160">
    <property type="entry name" value="Chromo domain-like"/>
    <property type="match status" value="1"/>
</dbReference>
<evidence type="ECO:0000256" key="1">
    <source>
        <dbReference type="ARBA" id="ARBA00022679"/>
    </source>
</evidence>
<dbReference type="InterPro" id="IPR043128">
    <property type="entry name" value="Rev_trsase/Diguanyl_cyclase"/>
</dbReference>
<organism evidence="10 11">
    <name type="scientific">Aduncisulcus paluster</name>
    <dbReference type="NCBI Taxonomy" id="2918883"/>
    <lineage>
        <taxon>Eukaryota</taxon>
        <taxon>Metamonada</taxon>
        <taxon>Carpediemonas-like organisms</taxon>
        <taxon>Aduncisulcus</taxon>
    </lineage>
</organism>
<dbReference type="InterPro" id="IPR016197">
    <property type="entry name" value="Chromo-like_dom_sf"/>
</dbReference>
<keyword evidence="11" id="KW-1185">Reference proteome</keyword>
<keyword evidence="6" id="KW-0695">RNA-directed DNA polymerase</keyword>
<keyword evidence="1" id="KW-0808">Transferase</keyword>
<dbReference type="Pfam" id="PF17917">
    <property type="entry name" value="RT_RNaseH"/>
    <property type="match status" value="1"/>
</dbReference>
<dbReference type="SUPFAM" id="SSF53098">
    <property type="entry name" value="Ribonuclease H-like"/>
    <property type="match status" value="1"/>
</dbReference>
<dbReference type="PANTHER" id="PTHR37984:SF5">
    <property type="entry name" value="PROTEIN NYNRIN-LIKE"/>
    <property type="match status" value="1"/>
</dbReference>
<evidence type="ECO:0000256" key="4">
    <source>
        <dbReference type="ARBA" id="ARBA00022759"/>
    </source>
</evidence>
<evidence type="ECO:0000256" key="6">
    <source>
        <dbReference type="ARBA" id="ARBA00022918"/>
    </source>
</evidence>
<keyword evidence="3" id="KW-0540">Nuclease</keyword>
<evidence type="ECO:0000259" key="8">
    <source>
        <dbReference type="PROSITE" id="PS50013"/>
    </source>
</evidence>
<dbReference type="SUPFAM" id="SSF56672">
    <property type="entry name" value="DNA/RNA polymerases"/>
    <property type="match status" value="1"/>
</dbReference>
<dbReference type="Pfam" id="PF00078">
    <property type="entry name" value="RVT_1"/>
    <property type="match status" value="1"/>
</dbReference>
<dbReference type="InterPro" id="IPR043502">
    <property type="entry name" value="DNA/RNA_pol_sf"/>
</dbReference>
<dbReference type="Gene3D" id="3.30.70.270">
    <property type="match status" value="1"/>
</dbReference>
<evidence type="ECO:0000259" key="9">
    <source>
        <dbReference type="PROSITE" id="PS50994"/>
    </source>
</evidence>
<dbReference type="Gene3D" id="3.30.420.10">
    <property type="entry name" value="Ribonuclease H-like superfamily/Ribonuclease H"/>
    <property type="match status" value="1"/>
</dbReference>
<dbReference type="CDD" id="cd09274">
    <property type="entry name" value="RNase_HI_RT_Ty3"/>
    <property type="match status" value="1"/>
</dbReference>
<sequence>MPFGLRTAPAHFQEVMTGLLSDMIGIACFVYLDDILVMGKNKKEIASPITDLLSSKTEKVDWGKDQDEALKELKTRVHRRIRLHHPCKQAEFIVRTDGSTKGIGGGIWQKRQGNKKEELVSLFSKKFNKTEMNWTTIEQECFAVVYAIVKNKYLLIGKEFTVETDHRNLMFLHKSLVPKLIRWRLQLEPFNFIIKHIEGKTNGFADFLSRAGAQETVEINVVEVEEDKEDLKTLRKLHEELDFLSRAGAQETVEINVVEVEEDKEDLKTLRKLHEELGHAGKDIIQKTLKKEEIKIDKLQEKLNKVVNSCIYCQKLKNPKPHGHGTLRSFGTWQCVSADTIGPFTEDEQGFKYLVVIVDDFSRFIFIRPTKGISAEEAITCFRNCFAILGTPVRLRTDGGGQYIAAPTEKWLKERKISHKIALPHNHEENGRAERFNREIRKLQRIWLMQKERNWPEFADYAMKTMNGRLNSRSEVSPFEAMFIRTTELMETERSVFHREIITRREDRKEIDEHIRHTDDKTEKTSKKPLEFEVGEEILLKRTKEGKKEHAKLLGPYTVSEKVNDHSYTVIPIKGGEKEEVATRRMVKYQKDDFIPKEKIIEINGKDEEEYSVEKITRHRHGGKLPLKFLVKWRDYDEEHNTWEYFPTVKDCEALEVYLEKNKALKGKIDKKLANIKLGE</sequence>
<feature type="domain" description="Chromo" evidence="8">
    <location>
        <begin position="611"/>
        <end position="670"/>
    </location>
</feature>
<dbReference type="InterPro" id="IPR041373">
    <property type="entry name" value="RT_RNaseH"/>
</dbReference>
<keyword evidence="5" id="KW-0378">Hydrolase</keyword>
<dbReference type="InterPro" id="IPR050951">
    <property type="entry name" value="Retrovirus_Pol_polyprotein"/>
</dbReference>
<gene>
    <name evidence="10" type="ORF">ADUPG1_013186</name>
</gene>
<dbReference type="Pfam" id="PF00385">
    <property type="entry name" value="Chromo"/>
    <property type="match status" value="1"/>
</dbReference>
<feature type="domain" description="Integrase catalytic" evidence="9">
    <location>
        <begin position="317"/>
        <end position="486"/>
    </location>
</feature>
<dbReference type="Proteomes" id="UP001057375">
    <property type="component" value="Unassembled WGS sequence"/>
</dbReference>
<evidence type="ECO:0000313" key="11">
    <source>
        <dbReference type="Proteomes" id="UP001057375"/>
    </source>
</evidence>
<evidence type="ECO:0000256" key="5">
    <source>
        <dbReference type="ARBA" id="ARBA00022801"/>
    </source>
</evidence>
<dbReference type="Gene3D" id="2.40.50.40">
    <property type="match status" value="1"/>
</dbReference>
<dbReference type="Pfam" id="PF00665">
    <property type="entry name" value="rve"/>
    <property type="match status" value="1"/>
</dbReference>
<keyword evidence="2" id="KW-0548">Nucleotidyltransferase</keyword>
<dbReference type="SMART" id="SM00298">
    <property type="entry name" value="CHROMO"/>
    <property type="match status" value="1"/>
</dbReference>
<feature type="coiled-coil region" evidence="7">
    <location>
        <begin position="221"/>
        <end position="309"/>
    </location>
</feature>
<reference evidence="10" key="1">
    <citation type="submission" date="2022-03" db="EMBL/GenBank/DDBJ databases">
        <title>Draft genome sequence of Aduncisulcus paluster, a free-living microaerophilic Fornicata.</title>
        <authorList>
            <person name="Yuyama I."/>
            <person name="Kume K."/>
            <person name="Tamura T."/>
            <person name="Inagaki Y."/>
            <person name="Hashimoto T."/>
        </authorList>
    </citation>
    <scope>NUCLEOTIDE SEQUENCE</scope>
    <source>
        <strain evidence="10">NY0171</strain>
    </source>
</reference>
<evidence type="ECO:0000256" key="7">
    <source>
        <dbReference type="SAM" id="Coils"/>
    </source>
</evidence>
<comment type="caution">
    <text evidence="10">The sequence shown here is derived from an EMBL/GenBank/DDBJ whole genome shotgun (WGS) entry which is preliminary data.</text>
</comment>
<dbReference type="InterPro" id="IPR012337">
    <property type="entry name" value="RNaseH-like_sf"/>
</dbReference>